<dbReference type="PROSITE" id="PS00211">
    <property type="entry name" value="ABC_TRANSPORTER_1"/>
    <property type="match status" value="1"/>
</dbReference>
<dbReference type="GO" id="GO:0016020">
    <property type="term" value="C:membrane"/>
    <property type="evidence" value="ECO:0007669"/>
    <property type="project" value="UniProtKB-SubCell"/>
</dbReference>
<dbReference type="GO" id="GO:0140359">
    <property type="term" value="F:ABC-type transporter activity"/>
    <property type="evidence" value="ECO:0007669"/>
    <property type="project" value="InterPro"/>
</dbReference>
<evidence type="ECO:0000259" key="8">
    <source>
        <dbReference type="PROSITE" id="PS50893"/>
    </source>
</evidence>
<reference evidence="10" key="1">
    <citation type="journal article" date="2013" name="Nature">
        <title>Pan genome of the phytoplankton Emiliania underpins its global distribution.</title>
        <authorList>
            <person name="Read B.A."/>
            <person name="Kegel J."/>
            <person name="Klute M.J."/>
            <person name="Kuo A."/>
            <person name="Lefebvre S.C."/>
            <person name="Maumus F."/>
            <person name="Mayer C."/>
            <person name="Miller J."/>
            <person name="Monier A."/>
            <person name="Salamov A."/>
            <person name="Young J."/>
            <person name="Aguilar M."/>
            <person name="Claverie J.M."/>
            <person name="Frickenhaus S."/>
            <person name="Gonzalez K."/>
            <person name="Herman E.K."/>
            <person name="Lin Y.C."/>
            <person name="Napier J."/>
            <person name="Ogata H."/>
            <person name="Sarno A.F."/>
            <person name="Shmutz J."/>
            <person name="Schroeder D."/>
            <person name="de Vargas C."/>
            <person name="Verret F."/>
            <person name="von Dassow P."/>
            <person name="Valentin K."/>
            <person name="Van de Peer Y."/>
            <person name="Wheeler G."/>
            <person name="Dacks J.B."/>
            <person name="Delwiche C.F."/>
            <person name="Dyhrman S.T."/>
            <person name="Glockner G."/>
            <person name="John U."/>
            <person name="Richards T."/>
            <person name="Worden A.Z."/>
            <person name="Zhang X."/>
            <person name="Grigoriev I.V."/>
            <person name="Allen A.E."/>
            <person name="Bidle K."/>
            <person name="Borodovsky M."/>
            <person name="Bowler C."/>
            <person name="Brownlee C."/>
            <person name="Cock J.M."/>
            <person name="Elias M."/>
            <person name="Gladyshev V.N."/>
            <person name="Groth M."/>
            <person name="Guda C."/>
            <person name="Hadaegh A."/>
            <person name="Iglesias-Rodriguez M.D."/>
            <person name="Jenkins J."/>
            <person name="Jones B.M."/>
            <person name="Lawson T."/>
            <person name="Leese F."/>
            <person name="Lindquist E."/>
            <person name="Lobanov A."/>
            <person name="Lomsadze A."/>
            <person name="Malik S.B."/>
            <person name="Marsh M.E."/>
            <person name="Mackinder L."/>
            <person name="Mock T."/>
            <person name="Mueller-Roeber B."/>
            <person name="Pagarete A."/>
            <person name="Parker M."/>
            <person name="Probert I."/>
            <person name="Quesneville H."/>
            <person name="Raines C."/>
            <person name="Rensing S.A."/>
            <person name="Riano-Pachon D.M."/>
            <person name="Richier S."/>
            <person name="Rokitta S."/>
            <person name="Shiraiwa Y."/>
            <person name="Soanes D.M."/>
            <person name="van der Giezen M."/>
            <person name="Wahlund T.M."/>
            <person name="Williams B."/>
            <person name="Wilson W."/>
            <person name="Wolfe G."/>
            <person name="Wurch L.L."/>
        </authorList>
    </citation>
    <scope>NUCLEOTIDE SEQUENCE</scope>
</reference>
<dbReference type="HOGENOM" id="CLU_000604_1_10_1"/>
<evidence type="ECO:0000256" key="6">
    <source>
        <dbReference type="ARBA" id="ARBA00022989"/>
    </source>
</evidence>
<dbReference type="GO" id="GO:0005524">
    <property type="term" value="F:ATP binding"/>
    <property type="evidence" value="ECO:0007669"/>
    <property type="project" value="UniProtKB-KW"/>
</dbReference>
<dbReference type="PaxDb" id="2903-EOD04847"/>
<keyword evidence="6" id="KW-1133">Transmembrane helix</keyword>
<dbReference type="eggNOG" id="KOG0061">
    <property type="taxonomic scope" value="Eukaryota"/>
</dbReference>
<organism evidence="9 10">
    <name type="scientific">Emiliania huxleyi (strain CCMP1516)</name>
    <dbReference type="NCBI Taxonomy" id="280463"/>
    <lineage>
        <taxon>Eukaryota</taxon>
        <taxon>Haptista</taxon>
        <taxon>Haptophyta</taxon>
        <taxon>Prymnesiophyceae</taxon>
        <taxon>Isochrysidales</taxon>
        <taxon>Noelaerhabdaceae</taxon>
        <taxon>Emiliania</taxon>
    </lineage>
</organism>
<feature type="domain" description="ABC transporter" evidence="8">
    <location>
        <begin position="3"/>
        <end position="229"/>
    </location>
</feature>
<accession>A0A0D3I0R2</accession>
<dbReference type="KEGG" id="ehx:EMIHUDRAFT_43798"/>
<dbReference type="InterPro" id="IPR043926">
    <property type="entry name" value="ABCG_dom"/>
</dbReference>
<evidence type="ECO:0000256" key="4">
    <source>
        <dbReference type="ARBA" id="ARBA00022741"/>
    </source>
</evidence>
<dbReference type="EnsemblProtists" id="EOD04847">
    <property type="protein sequence ID" value="EOD04847"/>
    <property type="gene ID" value="EMIHUDRAFT_43798"/>
</dbReference>
<sequence length="235" mass="25450">KNIIQNINGCFPPKSLCALMGPSGCGKTTFMNALCNKARYGKVTGTVRVNGKVDGLAGLDSLIGFVPQDDTVHPNLTVYDNLYYSAFARLPASMSKIEKMDEIETVIKVLGLDKVRNCLVGDAEKRGVSGGQRKRVNIGVELVARPAVLFMDEPTSGLDGAATLSLLNCLSDLQTNQGLTIVCVIHQPRFSVFKKFSHVLLLGEGGKQVYVGRQDKVQPYLERLGFDMPQGENSA</sequence>
<keyword evidence="10" id="KW-1185">Reference proteome</keyword>
<keyword evidence="5" id="KW-0067">ATP-binding</keyword>
<dbReference type="GeneID" id="17250996"/>
<evidence type="ECO:0000313" key="9">
    <source>
        <dbReference type="EnsemblProtists" id="EOD04847"/>
    </source>
</evidence>
<dbReference type="OMA" id="IISKVEM"/>
<evidence type="ECO:0000256" key="5">
    <source>
        <dbReference type="ARBA" id="ARBA00022840"/>
    </source>
</evidence>
<dbReference type="AlphaFoldDB" id="A0A0D3I0R2"/>
<dbReference type="SUPFAM" id="SSF52540">
    <property type="entry name" value="P-loop containing nucleoside triphosphate hydrolases"/>
    <property type="match status" value="1"/>
</dbReference>
<dbReference type="PROSITE" id="PS50893">
    <property type="entry name" value="ABC_TRANSPORTER_2"/>
    <property type="match status" value="1"/>
</dbReference>
<dbReference type="PANTHER" id="PTHR48041:SF91">
    <property type="entry name" value="ABC TRANSPORTER G FAMILY MEMBER 28"/>
    <property type="match status" value="1"/>
</dbReference>
<keyword evidence="2" id="KW-0813">Transport</keyword>
<keyword evidence="7" id="KW-0472">Membrane</keyword>
<dbReference type="Pfam" id="PF00005">
    <property type="entry name" value="ABC_tran"/>
    <property type="match status" value="1"/>
</dbReference>
<dbReference type="SMART" id="SM00382">
    <property type="entry name" value="AAA"/>
    <property type="match status" value="1"/>
</dbReference>
<reference evidence="9" key="2">
    <citation type="submission" date="2024-10" db="UniProtKB">
        <authorList>
            <consortium name="EnsemblProtists"/>
        </authorList>
    </citation>
    <scope>IDENTIFICATION</scope>
</reference>
<dbReference type="InterPro" id="IPR003593">
    <property type="entry name" value="AAA+_ATPase"/>
</dbReference>
<evidence type="ECO:0000256" key="1">
    <source>
        <dbReference type="ARBA" id="ARBA00004141"/>
    </source>
</evidence>
<dbReference type="Pfam" id="PF19055">
    <property type="entry name" value="ABC2_membrane_7"/>
    <property type="match status" value="1"/>
</dbReference>
<proteinExistence type="predicted"/>
<dbReference type="FunFam" id="3.40.50.300:FF:000367">
    <property type="entry name" value="ABC transporter G family member 24"/>
    <property type="match status" value="1"/>
</dbReference>
<dbReference type="InterPro" id="IPR003439">
    <property type="entry name" value="ABC_transporter-like_ATP-bd"/>
</dbReference>
<name>A0A0D3I0R2_EMIH1</name>
<dbReference type="Proteomes" id="UP000013827">
    <property type="component" value="Unassembled WGS sequence"/>
</dbReference>
<keyword evidence="4" id="KW-0547">Nucleotide-binding</keyword>
<keyword evidence="3" id="KW-0812">Transmembrane</keyword>
<dbReference type="InterPro" id="IPR017871">
    <property type="entry name" value="ABC_transporter-like_CS"/>
</dbReference>
<evidence type="ECO:0000256" key="7">
    <source>
        <dbReference type="ARBA" id="ARBA00023136"/>
    </source>
</evidence>
<dbReference type="RefSeq" id="XP_005757276.1">
    <property type="nucleotide sequence ID" value="XM_005757219.1"/>
</dbReference>
<protein>
    <recommendedName>
        <fullName evidence="8">ABC transporter domain-containing protein</fullName>
    </recommendedName>
</protein>
<dbReference type="GO" id="GO:0016887">
    <property type="term" value="F:ATP hydrolysis activity"/>
    <property type="evidence" value="ECO:0007669"/>
    <property type="project" value="InterPro"/>
</dbReference>
<dbReference type="Gene3D" id="3.40.50.300">
    <property type="entry name" value="P-loop containing nucleotide triphosphate hydrolases"/>
    <property type="match status" value="1"/>
</dbReference>
<evidence type="ECO:0000256" key="3">
    <source>
        <dbReference type="ARBA" id="ARBA00022692"/>
    </source>
</evidence>
<dbReference type="InterPro" id="IPR027417">
    <property type="entry name" value="P-loop_NTPase"/>
</dbReference>
<dbReference type="PANTHER" id="PTHR48041">
    <property type="entry name" value="ABC TRANSPORTER G FAMILY MEMBER 28"/>
    <property type="match status" value="1"/>
</dbReference>
<evidence type="ECO:0000256" key="2">
    <source>
        <dbReference type="ARBA" id="ARBA00022448"/>
    </source>
</evidence>
<comment type="subcellular location">
    <subcellularLocation>
        <location evidence="1">Membrane</location>
        <topology evidence="1">Multi-pass membrane protein</topology>
    </subcellularLocation>
</comment>
<evidence type="ECO:0000313" key="10">
    <source>
        <dbReference type="Proteomes" id="UP000013827"/>
    </source>
</evidence>
<dbReference type="InterPro" id="IPR050352">
    <property type="entry name" value="ABCG_transporters"/>
</dbReference>